<dbReference type="InterPro" id="IPR050314">
    <property type="entry name" value="Glycosyl_Hydrlase_18"/>
</dbReference>
<dbReference type="EMBL" id="JAZHXI010000024">
    <property type="protein sequence ID" value="KAL2059977.1"/>
    <property type="molecule type" value="Genomic_DNA"/>
</dbReference>
<feature type="disulfide bond" evidence="4">
    <location>
        <begin position="126"/>
        <end position="130"/>
    </location>
</feature>
<proteinExistence type="inferred from homology"/>
<dbReference type="CDD" id="cd00035">
    <property type="entry name" value="ChtBD1"/>
    <property type="match status" value="1"/>
</dbReference>
<feature type="disulfide bond" evidence="4">
    <location>
        <begin position="581"/>
        <end position="595"/>
    </location>
</feature>
<evidence type="ECO:0000313" key="9">
    <source>
        <dbReference type="Proteomes" id="UP001595075"/>
    </source>
</evidence>
<dbReference type="InterPro" id="IPR017853">
    <property type="entry name" value="GH"/>
</dbReference>
<comment type="similarity">
    <text evidence="1">Belongs to the glycosyl hydrolase 18 family. Chitinase class V subfamily.</text>
</comment>
<evidence type="ECO:0000256" key="4">
    <source>
        <dbReference type="PROSITE-ProRule" id="PRU00261"/>
    </source>
</evidence>
<dbReference type="Pfam" id="PF00704">
    <property type="entry name" value="Glyco_hydro_18"/>
    <property type="match status" value="1"/>
</dbReference>
<sequence>MIFLREPVVFFSVYLLTTLCVRDVEATTLPRFATSDEIEFEHESDFNFYPRSQGFSSHAVTHQQPEHLPPHTTHNVDEDYTLPLPYSLARRDATKCLSDGTCADKSCCSNKGICGYGPSFCGKGNCTGGCEATAMCGIYSKDSKVKCGMNLCCSATGWCGTTDTYCTNADPINHSLPCQKNFGSCEVKKGRTCGTGSGTTNGRTIGYYQGSNGRDRLCNKIVPSDIATGPSTMFPKGYTHLYYSFASINPSTFVVVPADQGDVALYTQFTALRRRGIQTWIAVGGFDFSDPGKPTYGTWSKLASSAANRKAFIDSLEVFMTKYGFQGADIDWEYPVEPNRGGNPLDTQNLVLLMAEMRAKFGSRFGISMTLAPDYWYLRYFDAKAMESSVDFFGFMTYDLHGYWDTDVKTLGSIVRGQADIRDIANNTIPLWFAELDLSKINFGLALYGRGYTLTSSSCNDILCPFSGPSKRGICTNSLGVMSLIEIEQLIKKKKLTPKNLPNSMMKQITWDDQWIGYDDADTIKQKKAWADNYCFGGTMTWSIDFYSGAGSGLEPTNTTDGTCGSANGNTVCGDFPNGSCCSASGYCRRGSAYCGGGCQSGDCDFGGETTDGTCGIAKAGTYCGLWPQGSCCSPSGYCGRTKAHCGTGCQSGPCGWGVEGTEERITIQGQNTS</sequence>
<evidence type="ECO:0000256" key="1">
    <source>
        <dbReference type="ARBA" id="ARBA00008682"/>
    </source>
</evidence>
<evidence type="ECO:0000259" key="7">
    <source>
        <dbReference type="PROSITE" id="PS51910"/>
    </source>
</evidence>
<dbReference type="PROSITE" id="PS50941">
    <property type="entry name" value="CHIT_BIND_I_2"/>
    <property type="match status" value="4"/>
</dbReference>
<dbReference type="InterPro" id="IPR029070">
    <property type="entry name" value="Chitinase_insertion_sf"/>
</dbReference>
<feature type="disulfide bond" evidence="4">
    <location>
        <begin position="152"/>
        <end position="166"/>
    </location>
</feature>
<dbReference type="Gene3D" id="3.30.60.10">
    <property type="entry name" value="Endochitinase-like"/>
    <property type="match status" value="3"/>
</dbReference>
<dbReference type="InterPro" id="IPR001223">
    <property type="entry name" value="Glyco_hydro18_cat"/>
</dbReference>
<dbReference type="PROSITE" id="PS00026">
    <property type="entry name" value="CHIT_BIND_I_1"/>
    <property type="match status" value="1"/>
</dbReference>
<keyword evidence="9" id="KW-1185">Reference proteome</keyword>
<feature type="signal peptide" evidence="5">
    <location>
        <begin position="1"/>
        <end position="26"/>
    </location>
</feature>
<dbReference type="Gene3D" id="3.20.20.80">
    <property type="entry name" value="Glycosidases"/>
    <property type="match status" value="1"/>
</dbReference>
<dbReference type="Pfam" id="PF00187">
    <property type="entry name" value="Chitin_bind_1"/>
    <property type="match status" value="1"/>
</dbReference>
<feature type="domain" description="Chitin-binding type-1" evidence="6">
    <location>
        <begin position="561"/>
        <end position="606"/>
    </location>
</feature>
<reference evidence="8 9" key="1">
    <citation type="journal article" date="2024" name="Commun. Biol.">
        <title>Comparative genomic analysis of thermophilic fungi reveals convergent evolutionary adaptations and gene losses.</title>
        <authorList>
            <person name="Steindorff A.S."/>
            <person name="Aguilar-Pontes M.V."/>
            <person name="Robinson A.J."/>
            <person name="Andreopoulos B."/>
            <person name="LaButti K."/>
            <person name="Kuo A."/>
            <person name="Mondo S."/>
            <person name="Riley R."/>
            <person name="Otillar R."/>
            <person name="Haridas S."/>
            <person name="Lipzen A."/>
            <person name="Grimwood J."/>
            <person name="Schmutz J."/>
            <person name="Clum A."/>
            <person name="Reid I.D."/>
            <person name="Moisan M.C."/>
            <person name="Butler G."/>
            <person name="Nguyen T.T.M."/>
            <person name="Dewar K."/>
            <person name="Conant G."/>
            <person name="Drula E."/>
            <person name="Henrissat B."/>
            <person name="Hansel C."/>
            <person name="Singer S."/>
            <person name="Hutchinson M.I."/>
            <person name="de Vries R.P."/>
            <person name="Natvig D.O."/>
            <person name="Powell A.J."/>
            <person name="Tsang A."/>
            <person name="Grigoriev I.V."/>
        </authorList>
    </citation>
    <scope>NUCLEOTIDE SEQUENCE [LARGE SCALE GENOMIC DNA]</scope>
    <source>
        <strain evidence="8 9">CBS 494.80</strain>
    </source>
</reference>
<dbReference type="SUPFAM" id="SSF51445">
    <property type="entry name" value="(Trans)glycosidases"/>
    <property type="match status" value="1"/>
</dbReference>
<keyword evidence="3 4" id="KW-0147">Chitin-binding</keyword>
<dbReference type="PROSITE" id="PS51910">
    <property type="entry name" value="GH18_2"/>
    <property type="match status" value="1"/>
</dbReference>
<dbReference type="EC" id="3.2.1.14" evidence="2"/>
<gene>
    <name evidence="8" type="ORF">VTL71DRAFT_9799</name>
</gene>
<dbReference type="SMART" id="SM00636">
    <property type="entry name" value="Glyco_18"/>
    <property type="match status" value="1"/>
</dbReference>
<evidence type="ECO:0000256" key="2">
    <source>
        <dbReference type="ARBA" id="ARBA00012729"/>
    </source>
</evidence>
<evidence type="ECO:0000313" key="8">
    <source>
        <dbReference type="EMBL" id="KAL2059977.1"/>
    </source>
</evidence>
<dbReference type="Proteomes" id="UP001595075">
    <property type="component" value="Unassembled WGS sequence"/>
</dbReference>
<name>A0ABR4BQH9_9HELO</name>
<feature type="disulfide bond" evidence="4">
    <location>
        <begin position="147"/>
        <end position="159"/>
    </location>
</feature>
<feature type="domain" description="Chitin-binding type-1" evidence="6">
    <location>
        <begin position="133"/>
        <end position="187"/>
    </location>
</feature>
<dbReference type="Gene3D" id="3.10.50.10">
    <property type="match status" value="1"/>
</dbReference>
<comment type="caution">
    <text evidence="8">The sequence shown here is derived from an EMBL/GenBank/DDBJ whole genome shotgun (WGS) entry which is preliminary data.</text>
</comment>
<feature type="domain" description="Chitin-binding type-1" evidence="6">
    <location>
        <begin position="93"/>
        <end position="132"/>
    </location>
</feature>
<dbReference type="PANTHER" id="PTHR11177">
    <property type="entry name" value="CHITINASE"/>
    <property type="match status" value="1"/>
</dbReference>
<keyword evidence="5" id="KW-0732">Signal</keyword>
<organism evidence="8 9">
    <name type="scientific">Oculimacula yallundae</name>
    <dbReference type="NCBI Taxonomy" id="86028"/>
    <lineage>
        <taxon>Eukaryota</taxon>
        <taxon>Fungi</taxon>
        <taxon>Dikarya</taxon>
        <taxon>Ascomycota</taxon>
        <taxon>Pezizomycotina</taxon>
        <taxon>Leotiomycetes</taxon>
        <taxon>Helotiales</taxon>
        <taxon>Ploettnerulaceae</taxon>
        <taxon>Oculimacula</taxon>
    </lineage>
</organism>
<accession>A0ABR4BQH9</accession>
<dbReference type="SMART" id="SM00270">
    <property type="entry name" value="ChtBD1"/>
    <property type="match status" value="4"/>
</dbReference>
<feature type="disulfide bond" evidence="4">
    <location>
        <begin position="102"/>
        <end position="114"/>
    </location>
</feature>
<dbReference type="SUPFAM" id="SSF54556">
    <property type="entry name" value="Chitinase insertion domain"/>
    <property type="match status" value="1"/>
</dbReference>
<dbReference type="PANTHER" id="PTHR11177:SF333">
    <property type="entry name" value="CHITINASE"/>
    <property type="match status" value="1"/>
</dbReference>
<feature type="disulfide bond" evidence="4">
    <location>
        <begin position="632"/>
        <end position="646"/>
    </location>
</feature>
<feature type="domain" description="GH18" evidence="7">
    <location>
        <begin position="202"/>
        <end position="558"/>
    </location>
</feature>
<dbReference type="SUPFAM" id="SSF57016">
    <property type="entry name" value="Plant lectins/antimicrobial peptides"/>
    <property type="match status" value="2"/>
</dbReference>
<evidence type="ECO:0000256" key="3">
    <source>
        <dbReference type="ARBA" id="ARBA00022669"/>
    </source>
</evidence>
<evidence type="ECO:0000259" key="6">
    <source>
        <dbReference type="PROSITE" id="PS50941"/>
    </source>
</evidence>
<feature type="disulfide bond" evidence="4">
    <location>
        <begin position="107"/>
        <end position="121"/>
    </location>
</feature>
<dbReference type="InterPro" id="IPR018371">
    <property type="entry name" value="Chitin-binding_1_CS"/>
</dbReference>
<dbReference type="InterPro" id="IPR001002">
    <property type="entry name" value="Chitin-bd_1"/>
</dbReference>
<dbReference type="InterPro" id="IPR036861">
    <property type="entry name" value="Endochitinase-like_sf"/>
</dbReference>
<keyword evidence="4" id="KW-1015">Disulfide bond</keyword>
<dbReference type="InterPro" id="IPR011583">
    <property type="entry name" value="Chitinase_II/V-like_cat"/>
</dbReference>
<feature type="chain" id="PRO_5046854115" description="chitinase" evidence="5">
    <location>
        <begin position="27"/>
        <end position="674"/>
    </location>
</feature>
<protein>
    <recommendedName>
        <fullName evidence="2">chitinase</fullName>
        <ecNumber evidence="2">3.2.1.14</ecNumber>
    </recommendedName>
</protein>
<comment type="caution">
    <text evidence="4">Lacks conserved residue(s) required for the propagation of feature annotation.</text>
</comment>
<evidence type="ECO:0000256" key="5">
    <source>
        <dbReference type="SAM" id="SignalP"/>
    </source>
</evidence>
<feature type="domain" description="Chitin-binding type-1" evidence="6">
    <location>
        <begin position="612"/>
        <end position="657"/>
    </location>
</feature>